<dbReference type="InterPro" id="IPR011335">
    <property type="entry name" value="Restrct_endonuc-II-like"/>
</dbReference>
<sequence length="205" mass="23506">MVGKGNPNFGGTFHGKLTSDRTTEEMAESVRKMVATREARKSLHGERNGRWAGGWREVTCIICSKTYNTPPYRYRRIMAGIQQACCDHNCARLYAQTQVKTAKTSIEIKMANELTKREIAFEEQYILGNKFALDFYLPEYKIVIECDGDYWHTKPDVVKRDRSKNAYIAACGLTLFRFWEREINTSIEACVDLVLAEINTREIAA</sequence>
<keyword evidence="3" id="KW-0540">Nuclease</keyword>
<protein>
    <submittedName>
        <fullName evidence="3">Very-short-patch-repair endonuclease</fullName>
    </submittedName>
</protein>
<keyword evidence="4" id="KW-1185">Reference proteome</keyword>
<dbReference type="Gene3D" id="3.40.960.10">
    <property type="entry name" value="VSR Endonuclease"/>
    <property type="match status" value="1"/>
</dbReference>
<evidence type="ECO:0000259" key="2">
    <source>
        <dbReference type="Pfam" id="PF04480"/>
    </source>
</evidence>
<dbReference type="RefSeq" id="WP_209852175.1">
    <property type="nucleotide sequence ID" value="NZ_CBCRVE010000004.1"/>
</dbReference>
<evidence type="ECO:0000313" key="4">
    <source>
        <dbReference type="Proteomes" id="UP001519273"/>
    </source>
</evidence>
<dbReference type="SUPFAM" id="SSF52980">
    <property type="entry name" value="Restriction endonuclease-like"/>
    <property type="match status" value="1"/>
</dbReference>
<feature type="compositionally biased region" description="Basic and acidic residues" evidence="1">
    <location>
        <begin position="17"/>
        <end position="30"/>
    </location>
</feature>
<reference evidence="3 4" key="1">
    <citation type="submission" date="2021-03" db="EMBL/GenBank/DDBJ databases">
        <title>Genomic Encyclopedia of Type Strains, Phase IV (KMG-IV): sequencing the most valuable type-strain genomes for metagenomic binning, comparative biology and taxonomic classification.</title>
        <authorList>
            <person name="Goeker M."/>
        </authorList>
    </citation>
    <scope>NUCLEOTIDE SEQUENCE [LARGE SCALE GENOMIC DNA]</scope>
    <source>
        <strain evidence="3 4">DSM 23491</strain>
    </source>
</reference>
<dbReference type="EMBL" id="JAGGKP010000011">
    <property type="protein sequence ID" value="MBP1938186.1"/>
    <property type="molecule type" value="Genomic_DNA"/>
</dbReference>
<feature type="domain" description="DUF559" evidence="2">
    <location>
        <begin position="98"/>
        <end position="198"/>
    </location>
</feature>
<gene>
    <name evidence="3" type="ORF">J2Z20_003105</name>
</gene>
<dbReference type="PANTHER" id="PTHR38590:SF1">
    <property type="entry name" value="BLL0828 PROTEIN"/>
    <property type="match status" value="1"/>
</dbReference>
<dbReference type="Proteomes" id="UP001519273">
    <property type="component" value="Unassembled WGS sequence"/>
</dbReference>
<dbReference type="PANTHER" id="PTHR38590">
    <property type="entry name" value="BLL0828 PROTEIN"/>
    <property type="match status" value="1"/>
</dbReference>
<name>A0ABS4H6S3_9BACL</name>
<dbReference type="InterPro" id="IPR007569">
    <property type="entry name" value="DUF559"/>
</dbReference>
<organism evidence="3 4">
    <name type="scientific">Paenibacillus sediminis</name>
    <dbReference type="NCBI Taxonomy" id="664909"/>
    <lineage>
        <taxon>Bacteria</taxon>
        <taxon>Bacillati</taxon>
        <taxon>Bacillota</taxon>
        <taxon>Bacilli</taxon>
        <taxon>Bacillales</taxon>
        <taxon>Paenibacillaceae</taxon>
        <taxon>Paenibacillus</taxon>
    </lineage>
</organism>
<feature type="region of interest" description="Disordered" evidence="1">
    <location>
        <begin position="1"/>
        <end position="30"/>
    </location>
</feature>
<accession>A0ABS4H6S3</accession>
<evidence type="ECO:0000256" key="1">
    <source>
        <dbReference type="SAM" id="MobiDB-lite"/>
    </source>
</evidence>
<keyword evidence="3" id="KW-0378">Hydrolase</keyword>
<dbReference type="Pfam" id="PF04480">
    <property type="entry name" value="DUF559"/>
    <property type="match status" value="1"/>
</dbReference>
<proteinExistence type="predicted"/>
<dbReference type="InterPro" id="IPR047216">
    <property type="entry name" value="Endonuclease_DUF559_bact"/>
</dbReference>
<evidence type="ECO:0000313" key="3">
    <source>
        <dbReference type="EMBL" id="MBP1938186.1"/>
    </source>
</evidence>
<dbReference type="GO" id="GO:0004519">
    <property type="term" value="F:endonuclease activity"/>
    <property type="evidence" value="ECO:0007669"/>
    <property type="project" value="UniProtKB-KW"/>
</dbReference>
<keyword evidence="3" id="KW-0255">Endonuclease</keyword>
<comment type="caution">
    <text evidence="3">The sequence shown here is derived from an EMBL/GenBank/DDBJ whole genome shotgun (WGS) entry which is preliminary data.</text>
</comment>